<feature type="compositionally biased region" description="Basic and acidic residues" evidence="3">
    <location>
        <begin position="115"/>
        <end position="127"/>
    </location>
</feature>
<sequence>MSDKSESIKNDDKEEKVETSKFIRKMDDVKSNTENKKRPAEDETSQPVKKSKAKQETPQAETPKTEKPIAETSKTEKPIAEKPKFVFGATTPFGKAGGFGGYASMKSEKGIFNTETEKKGKNEDQHNNEVSGGKIFGSGSTFGNAFKDAVKKKSIFDESSKKETSQSNEDESSETHLDSVYRTIHLQKKDMKSGEEEESTLYQVKSKLYRMDLTKMSEGWRERGAGMLKVNQLKKPTESYKARLIMRQSGNLKLILNLPIVKNLEIFRGMTSSFSGNKFIRVQTVEEGKPIQYALKIGQVENVSLMYETIMGEIPKEKEDKESGETKSSNA</sequence>
<dbReference type="PROSITE" id="PS50196">
    <property type="entry name" value="RANBD1"/>
    <property type="match status" value="1"/>
</dbReference>
<dbReference type="Gene3D" id="2.30.29.30">
    <property type="entry name" value="Pleckstrin-homology domain (PH domain)/Phosphotyrosine-binding domain (PTB)"/>
    <property type="match status" value="1"/>
</dbReference>
<dbReference type="Pfam" id="PF00638">
    <property type="entry name" value="Ran_BP1"/>
    <property type="match status" value="1"/>
</dbReference>
<organism evidence="5 6">
    <name type="scientific">Eeniella nana</name>
    <name type="common">Yeast</name>
    <name type="synonym">Brettanomyces nanus</name>
    <dbReference type="NCBI Taxonomy" id="13502"/>
    <lineage>
        <taxon>Eukaryota</taxon>
        <taxon>Fungi</taxon>
        <taxon>Dikarya</taxon>
        <taxon>Ascomycota</taxon>
        <taxon>Saccharomycotina</taxon>
        <taxon>Pichiomycetes</taxon>
        <taxon>Pichiales</taxon>
        <taxon>Pichiaceae</taxon>
        <taxon>Brettanomyces</taxon>
    </lineage>
</organism>
<dbReference type="GeneID" id="62195733"/>
<dbReference type="InterPro" id="IPR045255">
    <property type="entry name" value="RanBP1-like"/>
</dbReference>
<evidence type="ECO:0000313" key="6">
    <source>
        <dbReference type="Proteomes" id="UP000662931"/>
    </source>
</evidence>
<evidence type="ECO:0000259" key="4">
    <source>
        <dbReference type="PROSITE" id="PS50196"/>
    </source>
</evidence>
<dbReference type="PANTHER" id="PTHR23138:SF142">
    <property type="entry name" value="RAN-BINDING PROTEIN 3B-RELATED"/>
    <property type="match status" value="1"/>
</dbReference>
<feature type="region of interest" description="Disordered" evidence="3">
    <location>
        <begin position="156"/>
        <end position="178"/>
    </location>
</feature>
<dbReference type="SMART" id="SM00160">
    <property type="entry name" value="RanBD"/>
    <property type="match status" value="1"/>
</dbReference>
<dbReference type="Proteomes" id="UP000662931">
    <property type="component" value="Chromosome 2"/>
</dbReference>
<feature type="compositionally biased region" description="Basic and acidic residues" evidence="3">
    <location>
        <begin position="63"/>
        <end position="84"/>
    </location>
</feature>
<dbReference type="InterPro" id="IPR000156">
    <property type="entry name" value="Ran_bind_dom"/>
</dbReference>
<feature type="domain" description="RanBD1" evidence="4">
    <location>
        <begin position="176"/>
        <end position="319"/>
    </location>
</feature>
<keyword evidence="6" id="KW-1185">Reference proteome</keyword>
<dbReference type="KEGG" id="bnn:FOA43_002332"/>
<dbReference type="EMBL" id="CP064813">
    <property type="protein sequence ID" value="QPG74992.1"/>
    <property type="molecule type" value="Genomic_DNA"/>
</dbReference>
<dbReference type="GO" id="GO:0006607">
    <property type="term" value="P:NLS-bearing protein import into nucleus"/>
    <property type="evidence" value="ECO:0007669"/>
    <property type="project" value="TreeGrafter"/>
</dbReference>
<keyword evidence="2" id="KW-0539">Nucleus</keyword>
<evidence type="ECO:0000256" key="1">
    <source>
        <dbReference type="ARBA" id="ARBA00004123"/>
    </source>
</evidence>
<evidence type="ECO:0000256" key="3">
    <source>
        <dbReference type="SAM" id="MobiDB-lite"/>
    </source>
</evidence>
<evidence type="ECO:0000256" key="2">
    <source>
        <dbReference type="ARBA" id="ARBA00023242"/>
    </source>
</evidence>
<dbReference type="AlphaFoldDB" id="A0A875S4K0"/>
<gene>
    <name evidence="5" type="ORF">FOA43_002332</name>
</gene>
<dbReference type="InterPro" id="IPR011993">
    <property type="entry name" value="PH-like_dom_sf"/>
</dbReference>
<reference evidence="5" key="1">
    <citation type="submission" date="2020-10" db="EMBL/GenBank/DDBJ databases">
        <authorList>
            <person name="Roach M.J.R."/>
        </authorList>
    </citation>
    <scope>NUCLEOTIDE SEQUENCE</scope>
    <source>
        <strain evidence="5">CBS 1945</strain>
    </source>
</reference>
<protein>
    <recommendedName>
        <fullName evidence="4">RanBD1 domain-containing protein</fullName>
    </recommendedName>
</protein>
<dbReference type="RefSeq" id="XP_038778557.1">
    <property type="nucleotide sequence ID" value="XM_038922629.1"/>
</dbReference>
<feature type="region of interest" description="Disordered" evidence="3">
    <location>
        <begin position="1"/>
        <end position="135"/>
    </location>
</feature>
<proteinExistence type="predicted"/>
<feature type="compositionally biased region" description="Basic and acidic residues" evidence="3">
    <location>
        <begin position="1"/>
        <end position="41"/>
    </location>
</feature>
<evidence type="ECO:0000313" key="5">
    <source>
        <dbReference type="EMBL" id="QPG74992.1"/>
    </source>
</evidence>
<dbReference type="GO" id="GO:0005634">
    <property type="term" value="C:nucleus"/>
    <property type="evidence" value="ECO:0007669"/>
    <property type="project" value="UniProtKB-SubCell"/>
</dbReference>
<dbReference type="SUPFAM" id="SSF50729">
    <property type="entry name" value="PH domain-like"/>
    <property type="match status" value="1"/>
</dbReference>
<comment type="subcellular location">
    <subcellularLocation>
        <location evidence="1">Nucleus</location>
    </subcellularLocation>
</comment>
<accession>A0A875S4K0</accession>
<dbReference type="PANTHER" id="PTHR23138">
    <property type="entry name" value="RAN BINDING PROTEIN"/>
    <property type="match status" value="1"/>
</dbReference>
<dbReference type="OrthoDB" id="411251at2759"/>
<name>A0A875S4K0_EENNA</name>